<dbReference type="GO" id="GO:0005829">
    <property type="term" value="C:cytosol"/>
    <property type="evidence" value="ECO:0007669"/>
    <property type="project" value="TreeGrafter"/>
</dbReference>
<name>A0A8J3FAC2_9ACTN</name>
<evidence type="ECO:0000313" key="1">
    <source>
        <dbReference type="EMBL" id="GGJ91732.1"/>
    </source>
</evidence>
<dbReference type="SUPFAM" id="SSF56784">
    <property type="entry name" value="HAD-like"/>
    <property type="match status" value="1"/>
</dbReference>
<dbReference type="InterPro" id="IPR023198">
    <property type="entry name" value="PGP-like_dom2"/>
</dbReference>
<comment type="caution">
    <text evidence="1">The sequence shown here is derived from an EMBL/GenBank/DDBJ whole genome shotgun (WGS) entry which is preliminary data.</text>
</comment>
<dbReference type="EMBL" id="BMQB01000004">
    <property type="protein sequence ID" value="GGJ91732.1"/>
    <property type="molecule type" value="Genomic_DNA"/>
</dbReference>
<reference evidence="1" key="2">
    <citation type="submission" date="2020-09" db="EMBL/GenBank/DDBJ databases">
        <authorList>
            <person name="Sun Q."/>
            <person name="Ohkuma M."/>
        </authorList>
    </citation>
    <scope>NUCLEOTIDE SEQUENCE</scope>
    <source>
        <strain evidence="1">JCM 3090</strain>
    </source>
</reference>
<protein>
    <submittedName>
        <fullName evidence="1">Phosphatase</fullName>
    </submittedName>
</protein>
<dbReference type="InterPro" id="IPR050155">
    <property type="entry name" value="HAD-like_hydrolase_sf"/>
</dbReference>
<dbReference type="AlphaFoldDB" id="A0A8J3FAC2"/>
<dbReference type="Gene3D" id="3.40.50.1000">
    <property type="entry name" value="HAD superfamily/HAD-like"/>
    <property type="match status" value="1"/>
</dbReference>
<dbReference type="GO" id="GO:0008967">
    <property type="term" value="F:phosphoglycolate phosphatase activity"/>
    <property type="evidence" value="ECO:0007669"/>
    <property type="project" value="TreeGrafter"/>
</dbReference>
<dbReference type="Gene3D" id="1.10.150.240">
    <property type="entry name" value="Putative phosphatase, domain 2"/>
    <property type="match status" value="1"/>
</dbReference>
<dbReference type="InterPro" id="IPR036412">
    <property type="entry name" value="HAD-like_sf"/>
</dbReference>
<keyword evidence="2" id="KW-1185">Reference proteome</keyword>
<dbReference type="PANTHER" id="PTHR43434:SF1">
    <property type="entry name" value="PHOSPHOGLYCOLATE PHOSPHATASE"/>
    <property type="match status" value="1"/>
</dbReference>
<organism evidence="1 2">
    <name type="scientific">Pilimelia anulata</name>
    <dbReference type="NCBI Taxonomy" id="53371"/>
    <lineage>
        <taxon>Bacteria</taxon>
        <taxon>Bacillati</taxon>
        <taxon>Actinomycetota</taxon>
        <taxon>Actinomycetes</taxon>
        <taxon>Micromonosporales</taxon>
        <taxon>Micromonosporaceae</taxon>
        <taxon>Pilimelia</taxon>
    </lineage>
</organism>
<dbReference type="GO" id="GO:0006281">
    <property type="term" value="P:DNA repair"/>
    <property type="evidence" value="ECO:0007669"/>
    <property type="project" value="TreeGrafter"/>
</dbReference>
<sequence length="214" mass="22921">MRRPHLVWDWNGTLLDDLALVISATNVAFASVGGPEISSDVHRRQFRRPIADYYGEVLGRAVDADEFARLDVVFHEAYRRGLVKTGLAADAEAAMRAWRGSQSLLSMWFHDELVPAVEGYGLDALLRRIDGRRHEVGGGHKVAHLRAHLAALELPGERVVLIGDTLDDADAAAAVGAACVLYTGGLTDPTQLRARGVPVADTLLGAVALAAVAA</sequence>
<reference evidence="1" key="1">
    <citation type="journal article" date="2014" name="Int. J. Syst. Evol. Microbiol.">
        <title>Complete genome sequence of Corynebacterium casei LMG S-19264T (=DSM 44701T), isolated from a smear-ripened cheese.</title>
        <authorList>
            <consortium name="US DOE Joint Genome Institute (JGI-PGF)"/>
            <person name="Walter F."/>
            <person name="Albersmeier A."/>
            <person name="Kalinowski J."/>
            <person name="Ruckert C."/>
        </authorList>
    </citation>
    <scope>NUCLEOTIDE SEQUENCE</scope>
    <source>
        <strain evidence="1">JCM 3090</strain>
    </source>
</reference>
<evidence type="ECO:0000313" key="2">
    <source>
        <dbReference type="Proteomes" id="UP000649739"/>
    </source>
</evidence>
<dbReference type="Pfam" id="PF13242">
    <property type="entry name" value="Hydrolase_like"/>
    <property type="match status" value="1"/>
</dbReference>
<dbReference type="Proteomes" id="UP000649739">
    <property type="component" value="Unassembled WGS sequence"/>
</dbReference>
<proteinExistence type="predicted"/>
<dbReference type="InterPro" id="IPR023214">
    <property type="entry name" value="HAD_sf"/>
</dbReference>
<dbReference type="RefSeq" id="WP_189169987.1">
    <property type="nucleotide sequence ID" value="NZ_BMQB01000004.1"/>
</dbReference>
<dbReference type="PANTHER" id="PTHR43434">
    <property type="entry name" value="PHOSPHOGLYCOLATE PHOSPHATASE"/>
    <property type="match status" value="1"/>
</dbReference>
<gene>
    <name evidence="1" type="ORF">GCM10010123_21920</name>
</gene>
<accession>A0A8J3FAC2</accession>